<evidence type="ECO:0000256" key="6">
    <source>
        <dbReference type="ARBA" id="ARBA00022691"/>
    </source>
</evidence>
<reference evidence="13" key="2">
    <citation type="journal article" date="2022" name="Microbiol. Resour. Announc.">
        <title>Whole-Genome Sequence of Entomortierella parvispora E1425, a Mucoromycotan Fungus Associated with Burkholderiaceae-Related Endosymbiotic Bacteria.</title>
        <authorList>
            <person name="Herlambang A."/>
            <person name="Guo Y."/>
            <person name="Takashima Y."/>
            <person name="Narisawa K."/>
            <person name="Ohta H."/>
            <person name="Nishizawa T."/>
        </authorList>
    </citation>
    <scope>NUCLEOTIDE SEQUENCE</scope>
    <source>
        <strain evidence="13">E1425</strain>
    </source>
</reference>
<evidence type="ECO:0000313" key="13">
    <source>
        <dbReference type="EMBL" id="GJJ73882.1"/>
    </source>
</evidence>
<dbReference type="InterPro" id="IPR026610">
    <property type="entry name" value="Hen1"/>
</dbReference>
<comment type="cofactor">
    <cofactor evidence="1">
        <name>Mg(2+)</name>
        <dbReference type="ChEBI" id="CHEBI:18420"/>
    </cofactor>
</comment>
<dbReference type="GO" id="GO:0030422">
    <property type="term" value="P:siRNA processing"/>
    <property type="evidence" value="ECO:0007669"/>
    <property type="project" value="TreeGrafter"/>
</dbReference>
<organism evidence="13 14">
    <name type="scientific">Entomortierella parvispora</name>
    <dbReference type="NCBI Taxonomy" id="205924"/>
    <lineage>
        <taxon>Eukaryota</taxon>
        <taxon>Fungi</taxon>
        <taxon>Fungi incertae sedis</taxon>
        <taxon>Mucoromycota</taxon>
        <taxon>Mortierellomycotina</taxon>
        <taxon>Mortierellomycetes</taxon>
        <taxon>Mortierellales</taxon>
        <taxon>Mortierellaceae</taxon>
        <taxon>Entomortierella</taxon>
    </lineage>
</organism>
<evidence type="ECO:0000256" key="12">
    <source>
        <dbReference type="ARBA" id="ARBA00048418"/>
    </source>
</evidence>
<dbReference type="Proteomes" id="UP000827284">
    <property type="component" value="Unassembled WGS sequence"/>
</dbReference>
<sequence>MSSPVEKADEGTLAQEAIDAVAATEASEEARFFPPLWQQRRNLARSILDKEHATSIIDFGCGEAALTSFLISETDGDYPVTRLAGVDMDADSLAQASHQCQPQDYELGENVRVHNLEVELFKGSVAQADKRLLGFDALACMEVVEHLDPEVLDEFWGVVLGTLKPKLVIVSTPNAEFNIYFPQLNYGTENAILRNDDHRFEWTRQEFQTWCQEAADKYGYSVEFTGVGRLLNQDPLVGCCTQVGVLRDMNPSRAPRMTATEEVYTLFTKIVFPTYDKVHTDEDTVAYILERIARTRPLPPPSQEEQDKENAERAREGLDPWVWPAVELGRMPLEDLWLDKATRQRCKKLGNMVRILEKSPLVNVDVAQNLVTFDEENEFWAESDRQKRQCRRQLPRI</sequence>
<evidence type="ECO:0000256" key="8">
    <source>
        <dbReference type="ARBA" id="ARBA00022842"/>
    </source>
</evidence>
<dbReference type="EMBL" id="BQFW01000008">
    <property type="protein sequence ID" value="GJJ73882.1"/>
    <property type="molecule type" value="Genomic_DNA"/>
</dbReference>
<accession>A0A9P3LXA3</accession>
<reference evidence="13" key="1">
    <citation type="submission" date="2021-11" db="EMBL/GenBank/DDBJ databases">
        <authorList>
            <person name="Herlambang A."/>
            <person name="Guo Y."/>
            <person name="Takashima Y."/>
            <person name="Nishizawa T."/>
        </authorList>
    </citation>
    <scope>NUCLEOTIDE SEQUENCE</scope>
    <source>
        <strain evidence="13">E1425</strain>
    </source>
</reference>
<dbReference type="GO" id="GO:0005634">
    <property type="term" value="C:nucleus"/>
    <property type="evidence" value="ECO:0007669"/>
    <property type="project" value="TreeGrafter"/>
</dbReference>
<dbReference type="GO" id="GO:0046872">
    <property type="term" value="F:metal ion binding"/>
    <property type="evidence" value="ECO:0007669"/>
    <property type="project" value="UniProtKB-KW"/>
</dbReference>
<evidence type="ECO:0000256" key="9">
    <source>
        <dbReference type="ARBA" id="ARBA00022884"/>
    </source>
</evidence>
<keyword evidence="4" id="KW-0489">Methyltransferase</keyword>
<evidence type="ECO:0000256" key="11">
    <source>
        <dbReference type="ARBA" id="ARBA00035025"/>
    </source>
</evidence>
<gene>
    <name evidence="13" type="ORF">EMPS_06240</name>
</gene>
<evidence type="ECO:0000256" key="2">
    <source>
        <dbReference type="ARBA" id="ARBA00009026"/>
    </source>
</evidence>
<dbReference type="OrthoDB" id="2154311at2759"/>
<dbReference type="SUPFAM" id="SSF53335">
    <property type="entry name" value="S-adenosyl-L-methionine-dependent methyltransferases"/>
    <property type="match status" value="1"/>
</dbReference>
<dbReference type="PANTHER" id="PTHR21404:SF3">
    <property type="entry name" value="SMALL RNA 2'-O-METHYLTRANSFERASE"/>
    <property type="match status" value="1"/>
</dbReference>
<keyword evidence="10" id="KW-0943">RNA-mediated gene silencing</keyword>
<dbReference type="AlphaFoldDB" id="A0A9P3LXA3"/>
<comment type="caution">
    <text evidence="13">The sequence shown here is derived from an EMBL/GenBank/DDBJ whole genome shotgun (WGS) entry which is preliminary data.</text>
</comment>
<evidence type="ECO:0000256" key="5">
    <source>
        <dbReference type="ARBA" id="ARBA00022679"/>
    </source>
</evidence>
<keyword evidence="6" id="KW-0949">S-adenosyl-L-methionine</keyword>
<evidence type="ECO:0000256" key="10">
    <source>
        <dbReference type="ARBA" id="ARBA00023158"/>
    </source>
</evidence>
<proteinExistence type="inferred from homology"/>
<dbReference type="GO" id="GO:0090486">
    <property type="term" value="F:small RNA 2'-O-methyltransferase activity"/>
    <property type="evidence" value="ECO:0007669"/>
    <property type="project" value="UniProtKB-EC"/>
</dbReference>
<keyword evidence="8" id="KW-0460">Magnesium</keyword>
<dbReference type="GO" id="GO:0005737">
    <property type="term" value="C:cytoplasm"/>
    <property type="evidence" value="ECO:0007669"/>
    <property type="project" value="TreeGrafter"/>
</dbReference>
<dbReference type="GO" id="GO:0003723">
    <property type="term" value="F:RNA binding"/>
    <property type="evidence" value="ECO:0007669"/>
    <property type="project" value="UniProtKB-KW"/>
</dbReference>
<dbReference type="PANTHER" id="PTHR21404">
    <property type="entry name" value="HEN1"/>
    <property type="match status" value="1"/>
</dbReference>
<evidence type="ECO:0000256" key="4">
    <source>
        <dbReference type="ARBA" id="ARBA00022603"/>
    </source>
</evidence>
<dbReference type="InterPro" id="IPR029063">
    <property type="entry name" value="SAM-dependent_MTases_sf"/>
</dbReference>
<keyword evidence="9" id="KW-0694">RNA-binding</keyword>
<keyword evidence="5" id="KW-0808">Transferase</keyword>
<evidence type="ECO:0000313" key="14">
    <source>
        <dbReference type="Proteomes" id="UP000827284"/>
    </source>
</evidence>
<keyword evidence="7" id="KW-0479">Metal-binding</keyword>
<evidence type="ECO:0000256" key="3">
    <source>
        <dbReference type="ARBA" id="ARBA00021330"/>
    </source>
</evidence>
<comment type="catalytic activity">
    <reaction evidence="12">
        <text>small RNA 3'-end nucleotide + S-adenosyl-L-methionine = small RNA 3'-end 2'-O-methylnucleotide + S-adenosyl-L-homocysteine + H(+)</text>
        <dbReference type="Rhea" id="RHEA:37887"/>
        <dbReference type="Rhea" id="RHEA-COMP:10415"/>
        <dbReference type="Rhea" id="RHEA-COMP:10416"/>
        <dbReference type="ChEBI" id="CHEBI:15378"/>
        <dbReference type="ChEBI" id="CHEBI:57856"/>
        <dbReference type="ChEBI" id="CHEBI:59789"/>
        <dbReference type="ChEBI" id="CHEBI:74896"/>
        <dbReference type="ChEBI" id="CHEBI:74898"/>
        <dbReference type="EC" id="2.1.1.386"/>
    </reaction>
</comment>
<protein>
    <recommendedName>
        <fullName evidence="3">Small RNA 2'-O-methyltransferase</fullName>
        <ecNumber evidence="11">2.1.1.386</ecNumber>
    </recommendedName>
</protein>
<evidence type="ECO:0000256" key="1">
    <source>
        <dbReference type="ARBA" id="ARBA00001946"/>
    </source>
</evidence>
<comment type="similarity">
    <text evidence="2">Belongs to the methyltransferase superfamily. HEN1 family.</text>
</comment>
<name>A0A9P3LXA3_9FUNG</name>
<evidence type="ECO:0000256" key="7">
    <source>
        <dbReference type="ARBA" id="ARBA00022723"/>
    </source>
</evidence>
<dbReference type="EC" id="2.1.1.386" evidence="11"/>
<dbReference type="GO" id="GO:0001510">
    <property type="term" value="P:RNA methylation"/>
    <property type="evidence" value="ECO:0007669"/>
    <property type="project" value="InterPro"/>
</dbReference>
<keyword evidence="14" id="KW-1185">Reference proteome</keyword>
<dbReference type="Gene3D" id="3.40.50.150">
    <property type="entry name" value="Vaccinia Virus protein VP39"/>
    <property type="match status" value="1"/>
</dbReference>